<evidence type="ECO:0000313" key="1">
    <source>
        <dbReference type="EMBL" id="PWY53871.1"/>
    </source>
</evidence>
<gene>
    <name evidence="1" type="ORF">DGG96_20045</name>
    <name evidence="2" type="ORF">ELY20_13600</name>
</gene>
<dbReference type="OrthoDB" id="5647295at2"/>
<dbReference type="RefSeq" id="WP_110144239.1">
    <property type="nucleotide sequence ID" value="NZ_QHJG01000060.1"/>
</dbReference>
<evidence type="ECO:0000313" key="3">
    <source>
        <dbReference type="Proteomes" id="UP000247152"/>
    </source>
</evidence>
<dbReference type="Proteomes" id="UP000247152">
    <property type="component" value="Unassembled WGS sequence"/>
</dbReference>
<evidence type="ECO:0000313" key="2">
    <source>
        <dbReference type="EMBL" id="RUR21143.1"/>
    </source>
</evidence>
<dbReference type="EMBL" id="RZGX01000019">
    <property type="protein sequence ID" value="RUR21143.1"/>
    <property type="molecule type" value="Genomic_DNA"/>
</dbReference>
<reference evidence="2 4" key="2">
    <citation type="submission" date="2018-12" db="EMBL/GenBank/DDBJ databases">
        <title>Legionella sp,whole genome shotgun sequence.</title>
        <authorList>
            <person name="Wu H."/>
        </authorList>
    </citation>
    <scope>NUCLEOTIDE SEQUENCE [LARGE SCALE GENOMIC DNA]</scope>
    <source>
        <strain evidence="4">km489</strain>
        <strain evidence="2">Km489</strain>
    </source>
</reference>
<organism evidence="1 3">
    <name type="scientific">Legionella qingyii</name>
    <dbReference type="NCBI Taxonomy" id="2184757"/>
    <lineage>
        <taxon>Bacteria</taxon>
        <taxon>Pseudomonadati</taxon>
        <taxon>Pseudomonadota</taxon>
        <taxon>Gammaproteobacteria</taxon>
        <taxon>Legionellales</taxon>
        <taxon>Legionellaceae</taxon>
        <taxon>Legionella</taxon>
    </lineage>
</organism>
<name>A0A317TWX3_9GAMM</name>
<dbReference type="Proteomes" id="UP000287374">
    <property type="component" value="Unassembled WGS sequence"/>
</dbReference>
<protein>
    <submittedName>
        <fullName evidence="1">Uncharacterized protein</fullName>
    </submittedName>
</protein>
<dbReference type="AlphaFoldDB" id="A0A317TWX3"/>
<evidence type="ECO:0000313" key="4">
    <source>
        <dbReference type="Proteomes" id="UP000287374"/>
    </source>
</evidence>
<proteinExistence type="predicted"/>
<reference evidence="1 3" key="1">
    <citation type="submission" date="2018-05" db="EMBL/GenBank/DDBJ databases">
        <title>Legionella qingyii sp.nov., whole genome shotgun sequence.</title>
        <authorList>
            <person name="Wu H."/>
            <person name="Zhu Q."/>
            <person name="Hu C."/>
        </authorList>
    </citation>
    <scope>NUCLEOTIDE SEQUENCE [LARGE SCALE GENOMIC DNA]</scope>
    <source>
        <strain evidence="1 3">HEB18</strain>
    </source>
</reference>
<dbReference type="EMBL" id="QHJG01000060">
    <property type="protein sequence ID" value="PWY53871.1"/>
    <property type="molecule type" value="Genomic_DNA"/>
</dbReference>
<keyword evidence="4" id="KW-1185">Reference proteome</keyword>
<accession>A0A317TWX3</accession>
<sequence length="615" mass="69124">MTQRIILKKFIKFLEITEIQLIKELQEEFPKNYQDKVTAIQKDLYDLRTALKKGHCLGFSVIDGAMDHIGKLKWWDHAKAAVANWDEQESTLDKLIELPGSEEDSFWQTKKEKEQQSLQSPPIDKKKIKLKTLFNRLLPYVISNHACFDKNFKTSNLNQYTLLSPTEHHFEILSKQGIVKKIQQRKITAGKLTTNELIRLLNENDFTDTIAIINSPTHTIRVSFKNGSWSVYNSNYDQTSPATCRKYFPNKLVAVNEVFRILGQSIAIVIASTNSEKKISLPLLSTLKPFEMLDRLTEDGLFIIAKWCPDILQNVLEQVENLPSAGEVIAQGLLCQSNGTGLQCIAKSVPGALPKALELAAKAKNGDKLIVQALLTQDEDKEIGLKTILFYAPASLELALDKATQTLNDCELITQALLSKDDEDWSALHYIAADFPELLPRVFSLFNKTANGPQQLAKCILEKNKHNSTLLYLVARYSPNSLSQTLDIASKWNVHDPEPLAKEIVNNLKVIAQYAPPTLSKALNMALKAPNGSTLIKEALLAKNEKGLRIIKRYSPDCLDQVQQIIQNNPSKSIKYQGSPQIVRTNLSFWERNQVSATILTATVVGVTAWFATKK</sequence>
<comment type="caution">
    <text evidence="1">The sequence shown here is derived from an EMBL/GenBank/DDBJ whole genome shotgun (WGS) entry which is preliminary data.</text>
</comment>